<gene>
    <name evidence="8" type="ORF">PENDEC_c013G03552</name>
</gene>
<dbReference type="Gene3D" id="1.20.1250.20">
    <property type="entry name" value="MFS general substrate transporter like domains"/>
    <property type="match status" value="1"/>
</dbReference>
<feature type="transmembrane region" description="Helical" evidence="6">
    <location>
        <begin position="328"/>
        <end position="350"/>
    </location>
</feature>
<dbReference type="AlphaFoldDB" id="A0A1V6P9X1"/>
<feature type="transmembrane region" description="Helical" evidence="6">
    <location>
        <begin position="108"/>
        <end position="128"/>
    </location>
</feature>
<reference evidence="9" key="1">
    <citation type="journal article" date="2017" name="Nat. Microbiol.">
        <title>Global analysis of biosynthetic gene clusters reveals vast potential of secondary metabolite production in Penicillium species.</title>
        <authorList>
            <person name="Nielsen J.C."/>
            <person name="Grijseels S."/>
            <person name="Prigent S."/>
            <person name="Ji B."/>
            <person name="Dainat J."/>
            <person name="Nielsen K.F."/>
            <person name="Frisvad J.C."/>
            <person name="Workman M."/>
            <person name="Nielsen J."/>
        </authorList>
    </citation>
    <scope>NUCLEOTIDE SEQUENCE [LARGE SCALE GENOMIC DNA]</scope>
    <source>
        <strain evidence="9">IBT 11843</strain>
    </source>
</reference>
<dbReference type="PROSITE" id="PS50850">
    <property type="entry name" value="MFS"/>
    <property type="match status" value="1"/>
</dbReference>
<feature type="transmembrane region" description="Helical" evidence="6">
    <location>
        <begin position="167"/>
        <end position="189"/>
    </location>
</feature>
<keyword evidence="5 6" id="KW-0472">Membrane</keyword>
<evidence type="ECO:0000256" key="2">
    <source>
        <dbReference type="ARBA" id="ARBA00022448"/>
    </source>
</evidence>
<feature type="transmembrane region" description="Helical" evidence="6">
    <location>
        <begin position="383"/>
        <end position="405"/>
    </location>
</feature>
<sequence length="502" mass="53942">MEDRCNEPWLQNFRSSESFIVIVVSIAIFTDVFIYGMIVPIIPVALVERVGAREEDGTPLPSPLGIPLIIDGTAQSWVSILLAVYGGTLLVGSPLFGYFADNCRMRRLPFIVGLIALGASTLLFVLASSMPVLIIARGLQGLSAAAVWVVGLAIVADNVPPERVGEAMGHTTIALTWGFLLGPMIGGIMYEKLGFEGTFAVPAGLIVLDVVLRFAMIEKPATTDQDKPRLFEQDSNPHHNGYNTFNYPGEVHSEHSAMYRDGHERAPLLTSTPIVDHWLATNQRKATVLDLLRAPRLPLALASTVVMAVTFAALETTLPLYVMETFGWSSSGAGLIFVASSIPSFAGVYIGKAIPRFGIRTLGTMAFLLASGCWILMRLVESYTITQIVLLIGLLLLLGLAIVTIEVVSMTEVFQVIEDFELEFPGAFGETSPVAQAYALFNMAFAGGQLLGPILAGGMRVHAGWSVMTLIIGLLCGVMALPIALFGDAKQRGEQGESEVDA</sequence>
<keyword evidence="2" id="KW-0813">Transport</keyword>
<keyword evidence="4 6" id="KW-1133">Transmembrane helix</keyword>
<dbReference type="PANTHER" id="PTHR23506">
    <property type="entry name" value="GH10249P"/>
    <property type="match status" value="1"/>
</dbReference>
<evidence type="ECO:0000256" key="6">
    <source>
        <dbReference type="SAM" id="Phobius"/>
    </source>
</evidence>
<dbReference type="STRING" id="69771.A0A1V6P9X1"/>
<proteinExistence type="predicted"/>
<feature type="transmembrane region" description="Helical" evidence="6">
    <location>
        <begin position="299"/>
        <end position="322"/>
    </location>
</feature>
<evidence type="ECO:0000259" key="7">
    <source>
        <dbReference type="PROSITE" id="PS50850"/>
    </source>
</evidence>
<comment type="caution">
    <text evidence="8">The sequence shown here is derived from an EMBL/GenBank/DDBJ whole genome shotgun (WGS) entry which is preliminary data.</text>
</comment>
<dbReference type="InterPro" id="IPR050930">
    <property type="entry name" value="MFS_Vesicular_Transporter"/>
</dbReference>
<dbReference type="InterPro" id="IPR036259">
    <property type="entry name" value="MFS_trans_sf"/>
</dbReference>
<evidence type="ECO:0000256" key="1">
    <source>
        <dbReference type="ARBA" id="ARBA00004141"/>
    </source>
</evidence>
<evidence type="ECO:0000313" key="9">
    <source>
        <dbReference type="Proteomes" id="UP000191522"/>
    </source>
</evidence>
<accession>A0A1V6P9X1</accession>
<dbReference type="PANTHER" id="PTHR23506:SF23">
    <property type="entry name" value="GH10249P"/>
    <property type="match status" value="1"/>
</dbReference>
<feature type="transmembrane region" description="Helical" evidence="6">
    <location>
        <begin position="462"/>
        <end position="486"/>
    </location>
</feature>
<feature type="transmembrane region" description="Helical" evidence="6">
    <location>
        <begin position="437"/>
        <end position="456"/>
    </location>
</feature>
<name>A0A1V6P9X1_PENDC</name>
<feature type="transmembrane region" description="Helical" evidence="6">
    <location>
        <begin position="20"/>
        <end position="46"/>
    </location>
</feature>
<dbReference type="CDD" id="cd17325">
    <property type="entry name" value="MFS_MdtG_SLC18_like"/>
    <property type="match status" value="1"/>
</dbReference>
<dbReference type="InterPro" id="IPR011701">
    <property type="entry name" value="MFS"/>
</dbReference>
<evidence type="ECO:0000256" key="4">
    <source>
        <dbReference type="ARBA" id="ARBA00022989"/>
    </source>
</evidence>
<comment type="subcellular location">
    <subcellularLocation>
        <location evidence="1">Membrane</location>
        <topology evidence="1">Multi-pass membrane protein</topology>
    </subcellularLocation>
</comment>
<feature type="transmembrane region" description="Helical" evidence="6">
    <location>
        <begin position="134"/>
        <end position="155"/>
    </location>
</feature>
<evidence type="ECO:0000313" key="8">
    <source>
        <dbReference type="EMBL" id="OQD73778.1"/>
    </source>
</evidence>
<dbReference type="InterPro" id="IPR020846">
    <property type="entry name" value="MFS_dom"/>
</dbReference>
<dbReference type="EMBL" id="MDYL01000013">
    <property type="protein sequence ID" value="OQD73778.1"/>
    <property type="molecule type" value="Genomic_DNA"/>
</dbReference>
<dbReference type="SUPFAM" id="SSF103473">
    <property type="entry name" value="MFS general substrate transporter"/>
    <property type="match status" value="1"/>
</dbReference>
<dbReference type="GO" id="GO:0016020">
    <property type="term" value="C:membrane"/>
    <property type="evidence" value="ECO:0007669"/>
    <property type="project" value="UniProtKB-SubCell"/>
</dbReference>
<dbReference type="OrthoDB" id="5086884at2759"/>
<organism evidence="8 9">
    <name type="scientific">Penicillium decumbens</name>
    <dbReference type="NCBI Taxonomy" id="69771"/>
    <lineage>
        <taxon>Eukaryota</taxon>
        <taxon>Fungi</taxon>
        <taxon>Dikarya</taxon>
        <taxon>Ascomycota</taxon>
        <taxon>Pezizomycotina</taxon>
        <taxon>Eurotiomycetes</taxon>
        <taxon>Eurotiomycetidae</taxon>
        <taxon>Eurotiales</taxon>
        <taxon>Aspergillaceae</taxon>
        <taxon>Penicillium</taxon>
    </lineage>
</organism>
<dbReference type="GO" id="GO:0022857">
    <property type="term" value="F:transmembrane transporter activity"/>
    <property type="evidence" value="ECO:0007669"/>
    <property type="project" value="InterPro"/>
</dbReference>
<feature type="transmembrane region" description="Helical" evidence="6">
    <location>
        <begin position="195"/>
        <end position="215"/>
    </location>
</feature>
<keyword evidence="3 6" id="KW-0812">Transmembrane</keyword>
<dbReference type="Proteomes" id="UP000191522">
    <property type="component" value="Unassembled WGS sequence"/>
</dbReference>
<protein>
    <recommendedName>
        <fullName evidence="7">Major facilitator superfamily (MFS) profile domain-containing protein</fullName>
    </recommendedName>
</protein>
<feature type="transmembrane region" description="Helical" evidence="6">
    <location>
        <begin position="77"/>
        <end position="96"/>
    </location>
</feature>
<evidence type="ECO:0000256" key="5">
    <source>
        <dbReference type="ARBA" id="ARBA00023136"/>
    </source>
</evidence>
<feature type="transmembrane region" description="Helical" evidence="6">
    <location>
        <begin position="357"/>
        <end position="377"/>
    </location>
</feature>
<dbReference type="OMA" id="ENGMDSY"/>
<feature type="domain" description="Major facilitator superfamily (MFS) profile" evidence="7">
    <location>
        <begin position="20"/>
        <end position="491"/>
    </location>
</feature>
<keyword evidence="9" id="KW-1185">Reference proteome</keyword>
<evidence type="ECO:0000256" key="3">
    <source>
        <dbReference type="ARBA" id="ARBA00022692"/>
    </source>
</evidence>
<dbReference type="Pfam" id="PF07690">
    <property type="entry name" value="MFS_1"/>
    <property type="match status" value="1"/>
</dbReference>